<feature type="chain" id="PRO_5001779249" description="FAD-binding PCMH-type domain-containing protein" evidence="5">
    <location>
        <begin position="24"/>
        <end position="518"/>
    </location>
</feature>
<organism evidence="7 8">
    <name type="scientific">Stachybotrys chlorohalonatus (strain IBT 40285)</name>
    <dbReference type="NCBI Taxonomy" id="1283841"/>
    <lineage>
        <taxon>Eukaryota</taxon>
        <taxon>Fungi</taxon>
        <taxon>Dikarya</taxon>
        <taxon>Ascomycota</taxon>
        <taxon>Pezizomycotina</taxon>
        <taxon>Sordariomycetes</taxon>
        <taxon>Hypocreomycetidae</taxon>
        <taxon>Hypocreales</taxon>
        <taxon>Stachybotryaceae</taxon>
        <taxon>Stachybotrys</taxon>
    </lineage>
</organism>
<dbReference type="GO" id="GO:0016491">
    <property type="term" value="F:oxidoreductase activity"/>
    <property type="evidence" value="ECO:0007669"/>
    <property type="project" value="UniProtKB-KW"/>
</dbReference>
<evidence type="ECO:0000256" key="1">
    <source>
        <dbReference type="ARBA" id="ARBA00005466"/>
    </source>
</evidence>
<evidence type="ECO:0000259" key="6">
    <source>
        <dbReference type="PROSITE" id="PS51387"/>
    </source>
</evidence>
<dbReference type="Proteomes" id="UP000028524">
    <property type="component" value="Unassembled WGS sequence"/>
</dbReference>
<dbReference type="InParanoid" id="A0A084QF39"/>
<dbReference type="PANTHER" id="PTHR42973:SF53">
    <property type="entry name" value="FAD-BINDING PCMH-TYPE DOMAIN-CONTAINING PROTEIN-RELATED"/>
    <property type="match status" value="1"/>
</dbReference>
<keyword evidence="8" id="KW-1185">Reference proteome</keyword>
<evidence type="ECO:0000256" key="5">
    <source>
        <dbReference type="SAM" id="SignalP"/>
    </source>
</evidence>
<comment type="similarity">
    <text evidence="1">Belongs to the oxygen-dependent FAD-linked oxidoreductase family.</text>
</comment>
<keyword evidence="5" id="KW-0732">Signal</keyword>
<dbReference type="Pfam" id="PF01565">
    <property type="entry name" value="FAD_binding_4"/>
    <property type="match status" value="1"/>
</dbReference>
<sequence>MSNTSASLRALAALLLLSSSASTLHVQPRQNSSEPASTGLPPCDALISAGLGHRVLFAPDDQYEPRISTWMSANAQFRPWCLVQPHTASEVSAVVSALAASGEGAGDWHVAIRSGGNGPPGSSNIANGVTIDLGMMNRSSHDPATGLTSVEPGAAWMDVYTDLQNMANVTVVGGRSGGVGVGGFLLGGGNSFYTGRFGFGCDTVMGFQVVLANGTLVEATADKNPDLWRALKGGGSNFGIVTRFDLETIPAHELLAHGESIVNSSYSDEVFDALAEFTDHSQEHPEDAMFALLTHSPGSDIVALITRANTLGNLNSTSFDRIEKIPAIASTWERKSHATIAREGQLPAGSLNLQKTMTFLNSPSIMRISASLHEQLVASLSARIGAENYTTAFIYQPLPAYFSQIGQRKGGNVMGLGQIQSNAILFQSGIAIYNGDEASLAYARVELHAMMAKLEEAAVAEGVATGWVYMNYADASQNPLGGSGEENVAFMREVAGMYDPEGWWQRRVPGGFKLARVT</sequence>
<feature type="domain" description="FAD-binding PCMH-type" evidence="6">
    <location>
        <begin position="75"/>
        <end position="251"/>
    </location>
</feature>
<keyword evidence="3" id="KW-0274">FAD</keyword>
<dbReference type="InterPro" id="IPR036318">
    <property type="entry name" value="FAD-bd_PCMH-like_sf"/>
</dbReference>
<gene>
    <name evidence="7" type="ORF">S40285_05803</name>
</gene>
<dbReference type="InterPro" id="IPR006094">
    <property type="entry name" value="Oxid_FAD_bind_N"/>
</dbReference>
<proteinExistence type="inferred from homology"/>
<dbReference type="OrthoDB" id="2151789at2759"/>
<dbReference type="InterPro" id="IPR016166">
    <property type="entry name" value="FAD-bd_PCMH"/>
</dbReference>
<dbReference type="PANTHER" id="PTHR42973">
    <property type="entry name" value="BINDING OXIDOREDUCTASE, PUTATIVE (AFU_ORTHOLOGUE AFUA_1G17690)-RELATED"/>
    <property type="match status" value="1"/>
</dbReference>
<evidence type="ECO:0000313" key="8">
    <source>
        <dbReference type="Proteomes" id="UP000028524"/>
    </source>
</evidence>
<reference evidence="7 8" key="1">
    <citation type="journal article" date="2014" name="BMC Genomics">
        <title>Comparative genome sequencing reveals chemotype-specific gene clusters in the toxigenic black mold Stachybotrys.</title>
        <authorList>
            <person name="Semeiks J."/>
            <person name="Borek D."/>
            <person name="Otwinowski Z."/>
            <person name="Grishin N.V."/>
        </authorList>
    </citation>
    <scope>NUCLEOTIDE SEQUENCE [LARGE SCALE GENOMIC DNA]</scope>
    <source>
        <strain evidence="7 8">IBT 40285</strain>
    </source>
</reference>
<dbReference type="GO" id="GO:0071949">
    <property type="term" value="F:FAD binding"/>
    <property type="evidence" value="ECO:0007669"/>
    <property type="project" value="InterPro"/>
</dbReference>
<feature type="signal peptide" evidence="5">
    <location>
        <begin position="1"/>
        <end position="23"/>
    </location>
</feature>
<dbReference type="STRING" id="1283841.A0A084QF39"/>
<dbReference type="InterPro" id="IPR016169">
    <property type="entry name" value="FAD-bd_PCMH_sub2"/>
</dbReference>
<dbReference type="AlphaFoldDB" id="A0A084QF39"/>
<dbReference type="EMBL" id="KL660787">
    <property type="protein sequence ID" value="KFA62574.1"/>
    <property type="molecule type" value="Genomic_DNA"/>
</dbReference>
<evidence type="ECO:0000313" key="7">
    <source>
        <dbReference type="EMBL" id="KFA62574.1"/>
    </source>
</evidence>
<evidence type="ECO:0000256" key="4">
    <source>
        <dbReference type="ARBA" id="ARBA00023002"/>
    </source>
</evidence>
<dbReference type="OMA" id="PWCLVQP"/>
<evidence type="ECO:0000256" key="2">
    <source>
        <dbReference type="ARBA" id="ARBA00022630"/>
    </source>
</evidence>
<dbReference type="InterPro" id="IPR050416">
    <property type="entry name" value="FAD-linked_Oxidoreductase"/>
</dbReference>
<protein>
    <recommendedName>
        <fullName evidence="6">FAD-binding PCMH-type domain-containing protein</fullName>
    </recommendedName>
</protein>
<dbReference type="PROSITE" id="PS51387">
    <property type="entry name" value="FAD_PCMH"/>
    <property type="match status" value="1"/>
</dbReference>
<dbReference type="HOGENOM" id="CLU_018354_1_2_1"/>
<accession>A0A084QF39</accession>
<name>A0A084QF39_STAC4</name>
<keyword evidence="4" id="KW-0560">Oxidoreductase</keyword>
<keyword evidence="2" id="KW-0285">Flavoprotein</keyword>
<dbReference type="Gene3D" id="3.30.465.10">
    <property type="match status" value="1"/>
</dbReference>
<evidence type="ECO:0000256" key="3">
    <source>
        <dbReference type="ARBA" id="ARBA00022827"/>
    </source>
</evidence>
<dbReference type="SUPFAM" id="SSF56176">
    <property type="entry name" value="FAD-binding/transporter-associated domain-like"/>
    <property type="match status" value="1"/>
</dbReference>